<dbReference type="PANTHER" id="PTHR46824:SF1">
    <property type="entry name" value="CALCIUM-BINDING PROTEIN CML49-RELATED"/>
    <property type="match status" value="1"/>
</dbReference>
<dbReference type="SMART" id="SM00054">
    <property type="entry name" value="EFh"/>
    <property type="match status" value="2"/>
</dbReference>
<dbReference type="Pfam" id="PF13202">
    <property type="entry name" value="EF-hand_5"/>
    <property type="match status" value="2"/>
</dbReference>
<dbReference type="AlphaFoldDB" id="A0A4Y7KM72"/>
<dbReference type="InterPro" id="IPR044590">
    <property type="entry name" value="CML48/49/50"/>
</dbReference>
<sequence length="280" mass="31575">MAYAAYSSHQQHVYYGAQPYDHEDFGDSFGSHHYSNSMQACPQVSESNYYITSDQECGKPAAKPAAKLQQVQAPCSGDYVRTNSNKQQHGMMSPFSPSGMLPSAFPKGTNPEIVKCFQMVDQDKSGFIDDKELQRALSSVQQSFSIRTIHLLMHLHTNNPKVRQLGPKEFIAVYQSLMNWRETFQRFDTNRSGKIDSCELQRALGALGFKVSPAIMNLLISKYDKTGYKKKGLEYDSFIECCLTVKGLAEKFKEHDISCTGTATFTYEEFMVAILPFLMI</sequence>
<evidence type="ECO:0000259" key="2">
    <source>
        <dbReference type="PROSITE" id="PS50222"/>
    </source>
</evidence>
<reference evidence="3 4" key="1">
    <citation type="journal article" date="2018" name="Science">
        <title>The opium poppy genome and morphinan production.</title>
        <authorList>
            <person name="Guo L."/>
            <person name="Winzer T."/>
            <person name="Yang X."/>
            <person name="Li Y."/>
            <person name="Ning Z."/>
            <person name="He Z."/>
            <person name="Teodor R."/>
            <person name="Lu Y."/>
            <person name="Bowser T.A."/>
            <person name="Graham I.A."/>
            <person name="Ye K."/>
        </authorList>
    </citation>
    <scope>NUCLEOTIDE SEQUENCE [LARGE SCALE GENOMIC DNA]</scope>
    <source>
        <strain evidence="4">cv. HN1</strain>
        <tissue evidence="3">Leaves</tissue>
    </source>
</reference>
<dbReference type="CDD" id="cd16180">
    <property type="entry name" value="EFh_PEF_Group_I"/>
    <property type="match status" value="1"/>
</dbReference>
<name>A0A4Y7KM72_PAPSO</name>
<dbReference type="InterPro" id="IPR018247">
    <property type="entry name" value="EF_Hand_1_Ca_BS"/>
</dbReference>
<dbReference type="PROSITE" id="PS50222">
    <property type="entry name" value="EF_HAND_2"/>
    <property type="match status" value="2"/>
</dbReference>
<dbReference type="GO" id="GO:0005509">
    <property type="term" value="F:calcium ion binding"/>
    <property type="evidence" value="ECO:0007669"/>
    <property type="project" value="InterPro"/>
</dbReference>
<proteinExistence type="predicted"/>
<evidence type="ECO:0000313" key="4">
    <source>
        <dbReference type="Proteomes" id="UP000316621"/>
    </source>
</evidence>
<protein>
    <recommendedName>
        <fullName evidence="2">EF-hand domain-containing protein</fullName>
    </recommendedName>
</protein>
<dbReference type="InterPro" id="IPR011992">
    <property type="entry name" value="EF-hand-dom_pair"/>
</dbReference>
<dbReference type="PROSITE" id="PS00018">
    <property type="entry name" value="EF_HAND_1"/>
    <property type="match status" value="2"/>
</dbReference>
<dbReference type="PANTHER" id="PTHR46824">
    <property type="entry name" value="CALCIUM-BINDING PROTEIN CML48-RELATED"/>
    <property type="match status" value="1"/>
</dbReference>
<accession>A0A4Y7KM72</accession>
<keyword evidence="1" id="KW-0106">Calcium</keyword>
<dbReference type="OrthoDB" id="186625at2759"/>
<gene>
    <name evidence="3" type="ORF">C5167_048921</name>
</gene>
<keyword evidence="4" id="KW-1185">Reference proteome</keyword>
<organism evidence="3 4">
    <name type="scientific">Papaver somniferum</name>
    <name type="common">Opium poppy</name>
    <dbReference type="NCBI Taxonomy" id="3469"/>
    <lineage>
        <taxon>Eukaryota</taxon>
        <taxon>Viridiplantae</taxon>
        <taxon>Streptophyta</taxon>
        <taxon>Embryophyta</taxon>
        <taxon>Tracheophyta</taxon>
        <taxon>Spermatophyta</taxon>
        <taxon>Magnoliopsida</taxon>
        <taxon>Ranunculales</taxon>
        <taxon>Papaveraceae</taxon>
        <taxon>Papaveroideae</taxon>
        <taxon>Papaver</taxon>
    </lineage>
</organism>
<dbReference type="EMBL" id="CM010722">
    <property type="protein sequence ID" value="RZC73440.1"/>
    <property type="molecule type" value="Genomic_DNA"/>
</dbReference>
<evidence type="ECO:0000313" key="3">
    <source>
        <dbReference type="EMBL" id="RZC73440.1"/>
    </source>
</evidence>
<feature type="domain" description="EF-hand" evidence="2">
    <location>
        <begin position="175"/>
        <end position="210"/>
    </location>
</feature>
<dbReference type="InterPro" id="IPR002048">
    <property type="entry name" value="EF_hand_dom"/>
</dbReference>
<dbReference type="Gene3D" id="1.10.238.10">
    <property type="entry name" value="EF-hand"/>
    <property type="match status" value="1"/>
</dbReference>
<dbReference type="STRING" id="3469.A0A4Y7KM72"/>
<feature type="domain" description="EF-hand" evidence="2">
    <location>
        <begin position="108"/>
        <end position="143"/>
    </location>
</feature>
<dbReference type="SUPFAM" id="SSF47473">
    <property type="entry name" value="EF-hand"/>
    <property type="match status" value="1"/>
</dbReference>
<dbReference type="Proteomes" id="UP000316621">
    <property type="component" value="Chromosome 8"/>
</dbReference>
<dbReference type="Gramene" id="RZC73440">
    <property type="protein sequence ID" value="RZC73440"/>
    <property type="gene ID" value="C5167_048921"/>
</dbReference>
<evidence type="ECO:0000256" key="1">
    <source>
        <dbReference type="ARBA" id="ARBA00022837"/>
    </source>
</evidence>